<dbReference type="EMBL" id="CP053084">
    <property type="protein sequence ID" value="QJR30020.1"/>
    <property type="molecule type" value="Genomic_DNA"/>
</dbReference>
<organism evidence="2 3">
    <name type="scientific">Limnobacter profundi</name>
    <dbReference type="NCBI Taxonomy" id="2732163"/>
    <lineage>
        <taxon>Bacteria</taxon>
        <taxon>Pseudomonadati</taxon>
        <taxon>Pseudomonadota</taxon>
        <taxon>Betaproteobacteria</taxon>
        <taxon>Burkholderiales</taxon>
        <taxon>Burkholderiaceae</taxon>
        <taxon>Limnobacter</taxon>
    </lineage>
</organism>
<protein>
    <recommendedName>
        <fullName evidence="4">DUF4190 domain-containing protein</fullName>
    </recommendedName>
</protein>
<reference evidence="2 3" key="1">
    <citation type="submission" date="2020-05" db="EMBL/GenBank/DDBJ databases">
        <title>Compete genome of Limnobacter sp. SAORIC-580.</title>
        <authorList>
            <person name="Song J."/>
            <person name="Cho J.-C."/>
        </authorList>
    </citation>
    <scope>NUCLEOTIDE SEQUENCE [LARGE SCALE GENOMIC DNA]</scope>
    <source>
        <strain evidence="2 3">SAORIC-580</strain>
    </source>
</reference>
<evidence type="ECO:0000256" key="1">
    <source>
        <dbReference type="SAM" id="Phobius"/>
    </source>
</evidence>
<accession>A0ABX6N7Y8</accession>
<evidence type="ECO:0000313" key="2">
    <source>
        <dbReference type="EMBL" id="QJR30020.1"/>
    </source>
</evidence>
<feature type="transmembrane region" description="Helical" evidence="1">
    <location>
        <begin position="37"/>
        <end position="58"/>
    </location>
</feature>
<name>A0ABX6N7Y8_9BURK</name>
<proteinExistence type="predicted"/>
<keyword evidence="1" id="KW-0812">Transmembrane</keyword>
<feature type="transmembrane region" description="Helical" evidence="1">
    <location>
        <begin position="70"/>
        <end position="91"/>
    </location>
</feature>
<dbReference type="Proteomes" id="UP000501130">
    <property type="component" value="Chromosome"/>
</dbReference>
<keyword evidence="1" id="KW-1133">Transmembrane helix</keyword>
<sequence>MSSIISVLALISLLPAAGVLMMSPMMFDAPGSERNVLLWLFFFSILAHPIAVISGAVIIFKNKVRNMRRYIVGVGVTLAPLTLIVILYFLLSIFCDGNFDCQVSPTTYISQ</sequence>
<dbReference type="RefSeq" id="WP_171099776.1">
    <property type="nucleotide sequence ID" value="NZ_CP053084.1"/>
</dbReference>
<evidence type="ECO:0008006" key="4">
    <source>
        <dbReference type="Google" id="ProtNLM"/>
    </source>
</evidence>
<evidence type="ECO:0000313" key="3">
    <source>
        <dbReference type="Proteomes" id="UP000501130"/>
    </source>
</evidence>
<gene>
    <name evidence="2" type="ORF">HKT17_10030</name>
</gene>
<keyword evidence="3" id="KW-1185">Reference proteome</keyword>
<keyword evidence="1" id="KW-0472">Membrane</keyword>